<dbReference type="Proteomes" id="UP001499854">
    <property type="component" value="Unassembled WGS sequence"/>
</dbReference>
<gene>
    <name evidence="3" type="ORF">GCM10009838_12090</name>
</gene>
<organism evidence="3 4">
    <name type="scientific">Catenulispora subtropica</name>
    <dbReference type="NCBI Taxonomy" id="450798"/>
    <lineage>
        <taxon>Bacteria</taxon>
        <taxon>Bacillati</taxon>
        <taxon>Actinomycetota</taxon>
        <taxon>Actinomycetes</taxon>
        <taxon>Catenulisporales</taxon>
        <taxon>Catenulisporaceae</taxon>
        <taxon>Catenulispora</taxon>
    </lineage>
</organism>
<keyword evidence="1" id="KW-0233">DNA recombination</keyword>
<name>A0ABP5C6Q1_9ACTN</name>
<proteinExistence type="predicted"/>
<dbReference type="SUPFAM" id="SSF56349">
    <property type="entry name" value="DNA breaking-rejoining enzymes"/>
    <property type="match status" value="1"/>
</dbReference>
<dbReference type="Gene3D" id="1.10.443.10">
    <property type="entry name" value="Intergrase catalytic core"/>
    <property type="match status" value="1"/>
</dbReference>
<evidence type="ECO:0000259" key="2">
    <source>
        <dbReference type="Pfam" id="PF00589"/>
    </source>
</evidence>
<keyword evidence="4" id="KW-1185">Reference proteome</keyword>
<dbReference type="InterPro" id="IPR013762">
    <property type="entry name" value="Integrase-like_cat_sf"/>
</dbReference>
<evidence type="ECO:0000256" key="1">
    <source>
        <dbReference type="ARBA" id="ARBA00023172"/>
    </source>
</evidence>
<evidence type="ECO:0000313" key="3">
    <source>
        <dbReference type="EMBL" id="GAA1957650.1"/>
    </source>
</evidence>
<comment type="caution">
    <text evidence="3">The sequence shown here is derived from an EMBL/GenBank/DDBJ whole genome shotgun (WGS) entry which is preliminary data.</text>
</comment>
<dbReference type="CDD" id="cd00397">
    <property type="entry name" value="DNA_BRE_C"/>
    <property type="match status" value="1"/>
</dbReference>
<dbReference type="InterPro" id="IPR002104">
    <property type="entry name" value="Integrase_catalytic"/>
</dbReference>
<dbReference type="Pfam" id="PF00589">
    <property type="entry name" value="Phage_integrase"/>
    <property type="match status" value="1"/>
</dbReference>
<protein>
    <recommendedName>
        <fullName evidence="2">Tyr recombinase domain-containing protein</fullName>
    </recommendedName>
</protein>
<feature type="domain" description="Tyr recombinase" evidence="2">
    <location>
        <begin position="48"/>
        <end position="101"/>
    </location>
</feature>
<reference evidence="4" key="1">
    <citation type="journal article" date="2019" name="Int. J. Syst. Evol. Microbiol.">
        <title>The Global Catalogue of Microorganisms (GCM) 10K type strain sequencing project: providing services to taxonomists for standard genome sequencing and annotation.</title>
        <authorList>
            <consortium name="The Broad Institute Genomics Platform"/>
            <consortium name="The Broad Institute Genome Sequencing Center for Infectious Disease"/>
            <person name="Wu L."/>
            <person name="Ma J."/>
        </authorList>
    </citation>
    <scope>NUCLEOTIDE SEQUENCE [LARGE SCALE GENOMIC DNA]</scope>
    <source>
        <strain evidence="4">JCM 16013</strain>
    </source>
</reference>
<accession>A0ABP5C6Q1</accession>
<dbReference type="EMBL" id="BAAAQM010000004">
    <property type="protein sequence ID" value="GAA1957650.1"/>
    <property type="molecule type" value="Genomic_DNA"/>
</dbReference>
<sequence>MKCRCQYCRDAMSAYRAARRAMGKDEPRKPRVRDTDGHIDGSWFRNQVFYPAVKTAGITFKVTPKSMRDAHASWLLADGADLQIVKERLGHGSITTTEQYLGTLPGTGEAALSALDAIRGTRTPADKQAELPTAKVATPDMAELMKMMATIKDTYERLGRAPRVMSHRL</sequence>
<dbReference type="InterPro" id="IPR011010">
    <property type="entry name" value="DNA_brk_join_enz"/>
</dbReference>
<evidence type="ECO:0000313" key="4">
    <source>
        <dbReference type="Proteomes" id="UP001499854"/>
    </source>
</evidence>